<keyword evidence="3" id="KW-1185">Reference proteome</keyword>
<feature type="compositionally biased region" description="Polar residues" evidence="1">
    <location>
        <begin position="106"/>
        <end position="116"/>
    </location>
</feature>
<dbReference type="AlphaFoldDB" id="A0A8J9V7A9"/>
<evidence type="ECO:0000256" key="1">
    <source>
        <dbReference type="SAM" id="MobiDB-lite"/>
    </source>
</evidence>
<gene>
    <name evidence="2" type="ORF">BINO364_LOCUS3959</name>
</gene>
<name>A0A8J9V7A9_9NEOP</name>
<dbReference type="OrthoDB" id="7473823at2759"/>
<accession>A0A8J9V7A9</accession>
<evidence type="ECO:0000313" key="2">
    <source>
        <dbReference type="EMBL" id="CAH0717343.1"/>
    </source>
</evidence>
<dbReference type="Proteomes" id="UP000838878">
    <property type="component" value="Chromosome 12"/>
</dbReference>
<evidence type="ECO:0000313" key="3">
    <source>
        <dbReference type="Proteomes" id="UP000838878"/>
    </source>
</evidence>
<feature type="compositionally biased region" description="Polar residues" evidence="1">
    <location>
        <begin position="65"/>
        <end position="80"/>
    </location>
</feature>
<sequence>MLRFMKGFKASLNVSSGKQTDVGHYDSSPGVRVTGAYRVNNSEFAGNRTILDAPKKITPSMVKLPNSNPIERQSKSTSDLTRPPPEPVNLSSNLTKNLNSNSTPNVPQANTGLTQNQIKEQKKIEKKRLLEQKKRDKLAAQEQKKQEKLRREREKQMQKTQQTPERNKKVRKRTAPQPTPAPQPAVPQTNTVQAAQNNTVQVSQNIPIRHLQKNPVKVSQNPAPQATSQYSTNTLESSISRSSGPPPYSPPEVALNKRDNTGNISFAAAEDTGSWDLISQHRQQINRPKVTKTIPKQTHLDLQYNIATSKTRDVNSEA</sequence>
<dbReference type="EMBL" id="OV170232">
    <property type="protein sequence ID" value="CAH0717343.1"/>
    <property type="molecule type" value="Genomic_DNA"/>
</dbReference>
<protein>
    <submittedName>
        <fullName evidence="2">Uncharacterized protein</fullName>
    </submittedName>
</protein>
<feature type="region of interest" description="Disordered" evidence="1">
    <location>
        <begin position="56"/>
        <end position="188"/>
    </location>
</feature>
<feature type="compositionally biased region" description="Low complexity" evidence="1">
    <location>
        <begin position="89"/>
        <end position="105"/>
    </location>
</feature>
<proteinExistence type="predicted"/>
<feature type="compositionally biased region" description="Polar residues" evidence="1">
    <location>
        <begin position="217"/>
        <end position="236"/>
    </location>
</feature>
<feature type="non-terminal residue" evidence="2">
    <location>
        <position position="318"/>
    </location>
</feature>
<feature type="region of interest" description="Disordered" evidence="1">
    <location>
        <begin position="213"/>
        <end position="258"/>
    </location>
</feature>
<feature type="compositionally biased region" description="Basic and acidic residues" evidence="1">
    <location>
        <begin position="119"/>
        <end position="157"/>
    </location>
</feature>
<organism evidence="2 3">
    <name type="scientific">Brenthis ino</name>
    <name type="common">lesser marbled fritillary</name>
    <dbReference type="NCBI Taxonomy" id="405034"/>
    <lineage>
        <taxon>Eukaryota</taxon>
        <taxon>Metazoa</taxon>
        <taxon>Ecdysozoa</taxon>
        <taxon>Arthropoda</taxon>
        <taxon>Hexapoda</taxon>
        <taxon>Insecta</taxon>
        <taxon>Pterygota</taxon>
        <taxon>Neoptera</taxon>
        <taxon>Endopterygota</taxon>
        <taxon>Lepidoptera</taxon>
        <taxon>Glossata</taxon>
        <taxon>Ditrysia</taxon>
        <taxon>Papilionoidea</taxon>
        <taxon>Nymphalidae</taxon>
        <taxon>Heliconiinae</taxon>
        <taxon>Argynnini</taxon>
        <taxon>Brenthis</taxon>
    </lineage>
</organism>
<reference evidence="2" key="1">
    <citation type="submission" date="2021-12" db="EMBL/GenBank/DDBJ databases">
        <authorList>
            <person name="Martin H S."/>
        </authorList>
    </citation>
    <scope>NUCLEOTIDE SEQUENCE</scope>
</reference>